<organism evidence="1 2">
    <name type="scientific">Canavalia gladiata</name>
    <name type="common">Sword bean</name>
    <name type="synonym">Dolichos gladiatus</name>
    <dbReference type="NCBI Taxonomy" id="3824"/>
    <lineage>
        <taxon>Eukaryota</taxon>
        <taxon>Viridiplantae</taxon>
        <taxon>Streptophyta</taxon>
        <taxon>Embryophyta</taxon>
        <taxon>Tracheophyta</taxon>
        <taxon>Spermatophyta</taxon>
        <taxon>Magnoliopsida</taxon>
        <taxon>eudicotyledons</taxon>
        <taxon>Gunneridae</taxon>
        <taxon>Pentapetalae</taxon>
        <taxon>rosids</taxon>
        <taxon>fabids</taxon>
        <taxon>Fabales</taxon>
        <taxon>Fabaceae</taxon>
        <taxon>Papilionoideae</taxon>
        <taxon>50 kb inversion clade</taxon>
        <taxon>NPAAA clade</taxon>
        <taxon>indigoferoid/millettioid clade</taxon>
        <taxon>Phaseoleae</taxon>
        <taxon>Canavalia</taxon>
    </lineage>
</organism>
<evidence type="ECO:0000313" key="1">
    <source>
        <dbReference type="EMBL" id="KAK7351578.1"/>
    </source>
</evidence>
<accession>A0AAN9MHR4</accession>
<dbReference type="Proteomes" id="UP001367508">
    <property type="component" value="Unassembled WGS sequence"/>
</dbReference>
<evidence type="ECO:0000313" key="2">
    <source>
        <dbReference type="Proteomes" id="UP001367508"/>
    </source>
</evidence>
<keyword evidence="2" id="KW-1185">Reference proteome</keyword>
<sequence length="72" mass="8267">MGIERHLIFSSYGLWECQDKWADIGPWICQDIWANIGSTRRCFMVTALLSHTRMGVAELGCSRGSRKSNQYQ</sequence>
<comment type="caution">
    <text evidence="1">The sequence shown here is derived from an EMBL/GenBank/DDBJ whole genome shotgun (WGS) entry which is preliminary data.</text>
</comment>
<dbReference type="EMBL" id="JAYMYQ010000002">
    <property type="protein sequence ID" value="KAK7351578.1"/>
    <property type="molecule type" value="Genomic_DNA"/>
</dbReference>
<proteinExistence type="predicted"/>
<protein>
    <submittedName>
        <fullName evidence="1">Uncharacterized protein</fullName>
    </submittedName>
</protein>
<name>A0AAN9MHR4_CANGL</name>
<gene>
    <name evidence="1" type="ORF">VNO77_11136</name>
</gene>
<reference evidence="1 2" key="1">
    <citation type="submission" date="2024-01" db="EMBL/GenBank/DDBJ databases">
        <title>The genomes of 5 underutilized Papilionoideae crops provide insights into root nodulation and disease resistanc.</title>
        <authorList>
            <person name="Jiang F."/>
        </authorList>
    </citation>
    <scope>NUCLEOTIDE SEQUENCE [LARGE SCALE GENOMIC DNA]</scope>
    <source>
        <strain evidence="1">LVBAO_FW01</strain>
        <tissue evidence="1">Leaves</tissue>
    </source>
</reference>
<dbReference type="AlphaFoldDB" id="A0AAN9MHR4"/>